<comment type="caution">
    <text evidence="2">The sequence shown here is derived from an EMBL/GenBank/DDBJ whole genome shotgun (WGS) entry which is preliminary data.</text>
</comment>
<dbReference type="PANTHER" id="PTHR48207">
    <property type="entry name" value="SUCCINATE--HYDROXYMETHYLGLUTARATE COA-TRANSFERASE"/>
    <property type="match status" value="1"/>
</dbReference>
<keyword evidence="1 2" id="KW-0808">Transferase</keyword>
<dbReference type="InterPro" id="IPR023606">
    <property type="entry name" value="CoA-Trfase_III_dom_1_sf"/>
</dbReference>
<name>A0A9X2T2D0_9HYPH</name>
<protein>
    <submittedName>
        <fullName evidence="2">CoA transferase</fullName>
    </submittedName>
</protein>
<organism evidence="2 3">
    <name type="scientific">Ancylobacter mangrovi</name>
    <dbReference type="NCBI Taxonomy" id="2972472"/>
    <lineage>
        <taxon>Bacteria</taxon>
        <taxon>Pseudomonadati</taxon>
        <taxon>Pseudomonadota</taxon>
        <taxon>Alphaproteobacteria</taxon>
        <taxon>Hyphomicrobiales</taxon>
        <taxon>Xanthobacteraceae</taxon>
        <taxon>Ancylobacter</taxon>
    </lineage>
</organism>
<dbReference type="InterPro" id="IPR003673">
    <property type="entry name" value="CoA-Trfase_fam_III"/>
</dbReference>
<proteinExistence type="predicted"/>
<dbReference type="InterPro" id="IPR050483">
    <property type="entry name" value="CoA-transferase_III_domain"/>
</dbReference>
<evidence type="ECO:0000313" key="2">
    <source>
        <dbReference type="EMBL" id="MCS0496055.1"/>
    </source>
</evidence>
<dbReference type="EMBL" id="JANTHZ010000005">
    <property type="protein sequence ID" value="MCS0496055.1"/>
    <property type="molecule type" value="Genomic_DNA"/>
</dbReference>
<dbReference type="SUPFAM" id="SSF89796">
    <property type="entry name" value="CoA-transferase family III (CaiB/BaiF)"/>
    <property type="match status" value="1"/>
</dbReference>
<accession>A0A9X2T2D0</accession>
<keyword evidence="3" id="KW-1185">Reference proteome</keyword>
<evidence type="ECO:0000256" key="1">
    <source>
        <dbReference type="ARBA" id="ARBA00022679"/>
    </source>
</evidence>
<dbReference type="Proteomes" id="UP001151088">
    <property type="component" value="Unassembled WGS sequence"/>
</dbReference>
<dbReference type="Pfam" id="PF02515">
    <property type="entry name" value="CoA_transf_3"/>
    <property type="match status" value="1"/>
</dbReference>
<reference evidence="2" key="1">
    <citation type="submission" date="2022-08" db="EMBL/GenBank/DDBJ databases">
        <authorList>
            <person name="Li F."/>
        </authorList>
    </citation>
    <scope>NUCLEOTIDE SEQUENCE</scope>
    <source>
        <strain evidence="2">MQZ15Z-1</strain>
    </source>
</reference>
<dbReference type="InterPro" id="IPR044855">
    <property type="entry name" value="CoA-Trfase_III_dom3_sf"/>
</dbReference>
<dbReference type="Gene3D" id="3.40.50.10540">
    <property type="entry name" value="Crotonobetainyl-coa:carnitine coa-transferase, domain 1"/>
    <property type="match status" value="1"/>
</dbReference>
<evidence type="ECO:0000313" key="3">
    <source>
        <dbReference type="Proteomes" id="UP001151088"/>
    </source>
</evidence>
<dbReference type="PANTHER" id="PTHR48207:SF3">
    <property type="entry name" value="SUCCINATE--HYDROXYMETHYLGLUTARATE COA-TRANSFERASE"/>
    <property type="match status" value="1"/>
</dbReference>
<dbReference type="Gene3D" id="3.30.1540.10">
    <property type="entry name" value="formyl-coa transferase, domain 3"/>
    <property type="match status" value="1"/>
</dbReference>
<sequence>MEGSASIPHEEPREAGQQGPLAGIRVIELGNLIAAPFAARLMAEFGAEVIKVEAPGEGDPIRKWRKLHKGTSLWWYLQSRNKKSIAINLRAPEGQEIVRRLVRDADVLIENFRPGTLERWGLGWDALKQVNPNLVMVRISGFGQDGPYRERPGFGAVGEAMGGMRFTTGDPDRPPARTGISIGDSLAALHAVMGALMALLHIKSGRGTGQVVDVSLFESVFNMMESLVPEYDLLGYVRERSGGSLPGIAPSNSYATAEGSYVIVAGNGDAIFRRLMAAIGRDDLASDPRLASNDGRVAHVEEIDGAISDWTRRHSIEEVTAALDRAEVPNGRIYSVADIVRDEQYLSRDMILPSQLPDGTEVKMPGIVPKLSQTPGGVSWPGPRLGEHTAALMAGLGYAPGEIDALVASGVVARAQQRADKAEDVE</sequence>
<dbReference type="RefSeq" id="WP_258733215.1">
    <property type="nucleotide sequence ID" value="NZ_JANTHZ010000005.1"/>
</dbReference>
<gene>
    <name evidence="2" type="ORF">NVS89_13200</name>
</gene>
<dbReference type="GO" id="GO:0008410">
    <property type="term" value="F:CoA-transferase activity"/>
    <property type="evidence" value="ECO:0007669"/>
    <property type="project" value="TreeGrafter"/>
</dbReference>
<dbReference type="AlphaFoldDB" id="A0A9X2T2D0"/>